<reference evidence="2 3" key="1">
    <citation type="journal article" date="2015" name="Genome Biol.">
        <title>Comparative genomics of Steinernema reveals deeply conserved gene regulatory networks.</title>
        <authorList>
            <person name="Dillman A.R."/>
            <person name="Macchietto M."/>
            <person name="Porter C.F."/>
            <person name="Rogers A."/>
            <person name="Williams B."/>
            <person name="Antoshechkin I."/>
            <person name="Lee M.M."/>
            <person name="Goodwin Z."/>
            <person name="Lu X."/>
            <person name="Lewis E.E."/>
            <person name="Goodrich-Blair H."/>
            <person name="Stock S.P."/>
            <person name="Adams B.J."/>
            <person name="Sternberg P.W."/>
            <person name="Mortazavi A."/>
        </authorList>
    </citation>
    <scope>NUCLEOTIDE SEQUENCE [LARGE SCALE GENOMIC DNA]</scope>
    <source>
        <strain evidence="2 3">ALL</strain>
    </source>
</reference>
<name>A0A4U5NDK3_STECR</name>
<dbReference type="Proteomes" id="UP000298663">
    <property type="component" value="Unassembled WGS sequence"/>
</dbReference>
<feature type="signal peptide" evidence="1">
    <location>
        <begin position="1"/>
        <end position="21"/>
    </location>
</feature>
<evidence type="ECO:0000256" key="1">
    <source>
        <dbReference type="SAM" id="SignalP"/>
    </source>
</evidence>
<feature type="chain" id="PRO_5020641430" description="Corticotropin-releasing factor domain-containing protein" evidence="1">
    <location>
        <begin position="22"/>
        <end position="105"/>
    </location>
</feature>
<comment type="caution">
    <text evidence="2">The sequence shown here is derived from an EMBL/GenBank/DDBJ whole genome shotgun (WGS) entry which is preliminary data.</text>
</comment>
<evidence type="ECO:0008006" key="4">
    <source>
        <dbReference type="Google" id="ProtNLM"/>
    </source>
</evidence>
<organism evidence="2 3">
    <name type="scientific">Steinernema carpocapsae</name>
    <name type="common">Entomopathogenic nematode</name>
    <dbReference type="NCBI Taxonomy" id="34508"/>
    <lineage>
        <taxon>Eukaryota</taxon>
        <taxon>Metazoa</taxon>
        <taxon>Ecdysozoa</taxon>
        <taxon>Nematoda</taxon>
        <taxon>Chromadorea</taxon>
        <taxon>Rhabditida</taxon>
        <taxon>Tylenchina</taxon>
        <taxon>Panagrolaimomorpha</taxon>
        <taxon>Strongyloidoidea</taxon>
        <taxon>Steinernematidae</taxon>
        <taxon>Steinernema</taxon>
    </lineage>
</organism>
<gene>
    <name evidence="2" type="ORF">L596_014812</name>
</gene>
<evidence type="ECO:0000313" key="3">
    <source>
        <dbReference type="Proteomes" id="UP000298663"/>
    </source>
</evidence>
<dbReference type="EMBL" id="AZBU02000004">
    <property type="protein sequence ID" value="TKR80804.1"/>
    <property type="molecule type" value="Genomic_DNA"/>
</dbReference>
<dbReference type="OrthoDB" id="10512668at2759"/>
<dbReference type="AlphaFoldDB" id="A0A4U5NDK3"/>
<protein>
    <recommendedName>
        <fullName evidence="4">Corticotropin-releasing factor domain-containing protein</fullName>
    </recommendedName>
</protein>
<sequence length="105" mass="11975">MVAASALQFFLFVSLAFSVFAFLPHRPLGFVQQKKTSLDDRFSQLSETQYQAVLQHLMSRQLQNELRYKASLGGGAAFAPVNEPSDLTFRRAIQNILMKKYMTRN</sequence>
<evidence type="ECO:0000313" key="2">
    <source>
        <dbReference type="EMBL" id="TKR80804.1"/>
    </source>
</evidence>
<reference evidence="2 3" key="2">
    <citation type="journal article" date="2019" name="G3 (Bethesda)">
        <title>Hybrid Assembly of the Genome of the Entomopathogenic Nematode Steinernema carpocapsae Identifies the X-Chromosome.</title>
        <authorList>
            <person name="Serra L."/>
            <person name="Macchietto M."/>
            <person name="Macias-Munoz A."/>
            <person name="McGill C.J."/>
            <person name="Rodriguez I.M."/>
            <person name="Rodriguez B."/>
            <person name="Murad R."/>
            <person name="Mortazavi A."/>
        </authorList>
    </citation>
    <scope>NUCLEOTIDE SEQUENCE [LARGE SCALE GENOMIC DNA]</scope>
    <source>
        <strain evidence="2 3">ALL</strain>
    </source>
</reference>
<proteinExistence type="predicted"/>
<keyword evidence="1" id="KW-0732">Signal</keyword>
<keyword evidence="3" id="KW-1185">Reference proteome</keyword>
<accession>A0A4U5NDK3</accession>